<dbReference type="Proteomes" id="UP000824267">
    <property type="component" value="Unassembled WGS sequence"/>
</dbReference>
<evidence type="ECO:0000313" key="2">
    <source>
        <dbReference type="EMBL" id="HIW87172.1"/>
    </source>
</evidence>
<sequence length="105" mass="12320">MIYFETDGNYSSIYFRNGLHSQVLASLTTIENLIKNSFLMSRQQSKPVFIRIGRRFIVNIECIFHINVLKQKLVLSDFRFASSYELNVPKEALKNLKNIYTPKQK</sequence>
<dbReference type="InterPro" id="IPR007492">
    <property type="entry name" value="LytTR_DNA-bd_dom"/>
</dbReference>
<proteinExistence type="predicted"/>
<keyword evidence="2" id="KW-0238">DNA-binding</keyword>
<dbReference type="Pfam" id="PF04397">
    <property type="entry name" value="LytTR"/>
    <property type="match status" value="1"/>
</dbReference>
<accession>A0A9D1RIC7</accession>
<evidence type="ECO:0000259" key="1">
    <source>
        <dbReference type="Pfam" id="PF04397"/>
    </source>
</evidence>
<feature type="domain" description="HTH LytTR-type" evidence="1">
    <location>
        <begin position="13"/>
        <end position="99"/>
    </location>
</feature>
<protein>
    <submittedName>
        <fullName evidence="2">LytTR family transcriptional regulator DNA-binding domain-containing protein</fullName>
    </submittedName>
</protein>
<reference evidence="2" key="1">
    <citation type="journal article" date="2021" name="PeerJ">
        <title>Extensive microbial diversity within the chicken gut microbiome revealed by metagenomics and culture.</title>
        <authorList>
            <person name="Gilroy R."/>
            <person name="Ravi A."/>
            <person name="Getino M."/>
            <person name="Pursley I."/>
            <person name="Horton D.L."/>
            <person name="Alikhan N.F."/>
            <person name="Baker D."/>
            <person name="Gharbi K."/>
            <person name="Hall N."/>
            <person name="Watson M."/>
            <person name="Adriaenssens E.M."/>
            <person name="Foster-Nyarko E."/>
            <person name="Jarju S."/>
            <person name="Secka A."/>
            <person name="Antonio M."/>
            <person name="Oren A."/>
            <person name="Chaudhuri R.R."/>
            <person name="La Ragione R."/>
            <person name="Hildebrand F."/>
            <person name="Pallen M.J."/>
        </authorList>
    </citation>
    <scope>NUCLEOTIDE SEQUENCE</scope>
    <source>
        <strain evidence="2">Gambia16-930</strain>
    </source>
</reference>
<comment type="caution">
    <text evidence="2">The sequence shown here is derived from an EMBL/GenBank/DDBJ whole genome shotgun (WGS) entry which is preliminary data.</text>
</comment>
<gene>
    <name evidence="2" type="ORF">IAC47_02735</name>
</gene>
<name>A0A9D1RIC7_9BACT</name>
<dbReference type="EMBL" id="DXGG01000092">
    <property type="protein sequence ID" value="HIW87172.1"/>
    <property type="molecule type" value="Genomic_DNA"/>
</dbReference>
<organism evidence="2 3">
    <name type="scientific">Candidatus Onthomorpha intestinigallinarum</name>
    <dbReference type="NCBI Taxonomy" id="2840880"/>
    <lineage>
        <taxon>Bacteria</taxon>
        <taxon>Pseudomonadati</taxon>
        <taxon>Bacteroidota</taxon>
        <taxon>Bacteroidia</taxon>
        <taxon>Bacteroidales</taxon>
        <taxon>Candidatus Onthomorpha</taxon>
    </lineage>
</organism>
<evidence type="ECO:0000313" key="3">
    <source>
        <dbReference type="Proteomes" id="UP000824267"/>
    </source>
</evidence>
<dbReference type="Gene3D" id="2.40.50.1020">
    <property type="entry name" value="LytTr DNA-binding domain"/>
    <property type="match status" value="1"/>
</dbReference>
<dbReference type="GO" id="GO:0003677">
    <property type="term" value="F:DNA binding"/>
    <property type="evidence" value="ECO:0007669"/>
    <property type="project" value="UniProtKB-KW"/>
</dbReference>
<reference evidence="2" key="2">
    <citation type="submission" date="2021-04" db="EMBL/GenBank/DDBJ databases">
        <authorList>
            <person name="Gilroy R."/>
        </authorList>
    </citation>
    <scope>NUCLEOTIDE SEQUENCE</scope>
    <source>
        <strain evidence="2">Gambia16-930</strain>
    </source>
</reference>
<dbReference type="AlphaFoldDB" id="A0A9D1RIC7"/>